<evidence type="ECO:0000256" key="2">
    <source>
        <dbReference type="ARBA" id="ARBA00022722"/>
    </source>
</evidence>
<keyword evidence="8" id="KW-1185">Reference proteome</keyword>
<dbReference type="Gene3D" id="3.10.310.30">
    <property type="match status" value="1"/>
</dbReference>
<reference evidence="7 8" key="1">
    <citation type="submission" date="2019-07" db="EMBL/GenBank/DDBJ databases">
        <authorList>
            <person name="Kim J."/>
        </authorList>
    </citation>
    <scope>NUCLEOTIDE SEQUENCE [LARGE SCALE GENOMIC DNA]</scope>
    <source>
        <strain evidence="7 8">N4</strain>
    </source>
</reference>
<evidence type="ECO:0000256" key="1">
    <source>
        <dbReference type="ARBA" id="ARBA00005915"/>
    </source>
</evidence>
<keyword evidence="2" id="KW-0540">Nuclease</keyword>
<dbReference type="InterPro" id="IPR041122">
    <property type="entry name" value="RecJ_OB"/>
</dbReference>
<dbReference type="SUPFAM" id="SSF64182">
    <property type="entry name" value="DHH phosphoesterases"/>
    <property type="match status" value="1"/>
</dbReference>
<dbReference type="EMBL" id="VNJK01000006">
    <property type="protein sequence ID" value="TVX86008.1"/>
    <property type="molecule type" value="Genomic_DNA"/>
</dbReference>
<dbReference type="CDD" id="cd00761">
    <property type="entry name" value="Glyco_tranf_GTA_type"/>
    <property type="match status" value="1"/>
</dbReference>
<dbReference type="Pfam" id="PF01368">
    <property type="entry name" value="DHH"/>
    <property type="match status" value="1"/>
</dbReference>
<dbReference type="PANTHER" id="PTHR30255:SF2">
    <property type="entry name" value="SINGLE-STRANDED-DNA-SPECIFIC EXONUCLEASE RECJ"/>
    <property type="match status" value="1"/>
</dbReference>
<name>A0A559IEB6_9BACL</name>
<dbReference type="GO" id="GO:0004527">
    <property type="term" value="F:exonuclease activity"/>
    <property type="evidence" value="ECO:0007669"/>
    <property type="project" value="UniProtKB-KW"/>
</dbReference>
<evidence type="ECO:0000259" key="6">
    <source>
        <dbReference type="Pfam" id="PF17768"/>
    </source>
</evidence>
<evidence type="ECO:0000256" key="4">
    <source>
        <dbReference type="ARBA" id="ARBA00022839"/>
    </source>
</evidence>
<keyword evidence="4" id="KW-0269">Exonuclease</keyword>
<gene>
    <name evidence="7" type="ORF">FPZ44_23975</name>
</gene>
<evidence type="ECO:0000313" key="7">
    <source>
        <dbReference type="EMBL" id="TVX86008.1"/>
    </source>
</evidence>
<evidence type="ECO:0000259" key="5">
    <source>
        <dbReference type="Pfam" id="PF01368"/>
    </source>
</evidence>
<evidence type="ECO:0008006" key="9">
    <source>
        <dbReference type="Google" id="ProtNLM"/>
    </source>
</evidence>
<feature type="domain" description="DDH" evidence="5">
    <location>
        <begin position="67"/>
        <end position="209"/>
    </location>
</feature>
<evidence type="ECO:0000256" key="3">
    <source>
        <dbReference type="ARBA" id="ARBA00022801"/>
    </source>
</evidence>
<dbReference type="PANTHER" id="PTHR30255">
    <property type="entry name" value="SINGLE-STRANDED-DNA-SPECIFIC EXONUCLEASE RECJ"/>
    <property type="match status" value="1"/>
</dbReference>
<feature type="domain" description="RecJ OB" evidence="6">
    <location>
        <begin position="433"/>
        <end position="545"/>
    </location>
</feature>
<comment type="caution">
    <text evidence="7">The sequence shown here is derived from an EMBL/GenBank/DDBJ whole genome shotgun (WGS) entry which is preliminary data.</text>
</comment>
<dbReference type="InterPro" id="IPR001667">
    <property type="entry name" value="DDH_dom"/>
</dbReference>
<dbReference type="AlphaFoldDB" id="A0A559IEB6"/>
<accession>A0A559IEB6</accession>
<sequence>MAKWIKRNKIKVKDDLLLIEKLAKVRNIKNLEEWMNPPSTSLNSPYNLLNMDKVVEIIIKAIHKGMKICIVADIDTDGVCSTGIMFNYLRELTPNVTYIHAQRSQGHGLETVLDQIEDDIELVIIVDSSSNSVEACKELHDKGIPIVIIDHHKIDRDNPYADIVNCQMGDYPNKHLSGSAMCYKVCQVLDEYLNIELADDYRDLSAIGIVADMMDIKNMENRYLIYNGINNINNLGIKEILKQSKIDFSEGINTMNISFKIAPIIGACSRFDKIELALELVTCADEVRAKELVEEMITMNEERKANQKRYVESAIESIDTSNNIIIYVDNDIDSGFRGLIATEFVERFQKPVLVLTHFTYEGEESKSNKYMGSARSVGVIPLKSLCMDSGLFHFAQGHEGAFGVSFAEEDLDKIISYFNDTLDSTDLQKSIEYDLEMEASDIEEMDIKQVEKFAKIVGQGFPEPKFLVKGLVAEEAFTKKLGNHVRAVMGSNNDTVKINCEDSFALMKFRTQDNYAQDIEAHFNDESNFATEIDAIGSLNLNRFYHGGHKRWITTKQVFLEDYRVTE</sequence>
<comment type="similarity">
    <text evidence="1">Belongs to the RecJ family.</text>
</comment>
<protein>
    <recommendedName>
        <fullName evidence="9">Single-stranded-DNA-specific exonuclease RecJ</fullName>
    </recommendedName>
</protein>
<keyword evidence="3" id="KW-0378">Hydrolase</keyword>
<dbReference type="Proteomes" id="UP000318102">
    <property type="component" value="Unassembled WGS sequence"/>
</dbReference>
<evidence type="ECO:0000313" key="8">
    <source>
        <dbReference type="Proteomes" id="UP000318102"/>
    </source>
</evidence>
<organism evidence="7 8">
    <name type="scientific">Paenibacillus agilis</name>
    <dbReference type="NCBI Taxonomy" id="3020863"/>
    <lineage>
        <taxon>Bacteria</taxon>
        <taxon>Bacillati</taxon>
        <taxon>Bacillota</taxon>
        <taxon>Bacilli</taxon>
        <taxon>Bacillales</taxon>
        <taxon>Paenibacillaceae</taxon>
        <taxon>Paenibacillus</taxon>
    </lineage>
</organism>
<dbReference type="InterPro" id="IPR051673">
    <property type="entry name" value="SSDNA_exonuclease_RecJ"/>
</dbReference>
<dbReference type="RefSeq" id="WP_144994757.1">
    <property type="nucleotide sequence ID" value="NZ_VNJK01000006.1"/>
</dbReference>
<proteinExistence type="inferred from homology"/>
<dbReference type="OrthoDB" id="9809852at2"/>
<dbReference type="InterPro" id="IPR038763">
    <property type="entry name" value="DHH_sf"/>
</dbReference>
<dbReference type="Gene3D" id="3.90.1640.30">
    <property type="match status" value="1"/>
</dbReference>
<dbReference type="Pfam" id="PF17768">
    <property type="entry name" value="RecJ_OB"/>
    <property type="match status" value="1"/>
</dbReference>